<dbReference type="OrthoDB" id="190846at2759"/>
<dbReference type="AlphaFoldDB" id="A0A3S5ALZ5"/>
<gene>
    <name evidence="1" type="ORF">PXEA_LOCUS16882</name>
</gene>
<keyword evidence="2" id="KW-1185">Reference proteome</keyword>
<organism evidence="1 2">
    <name type="scientific">Protopolystoma xenopodis</name>
    <dbReference type="NCBI Taxonomy" id="117903"/>
    <lineage>
        <taxon>Eukaryota</taxon>
        <taxon>Metazoa</taxon>
        <taxon>Spiralia</taxon>
        <taxon>Lophotrochozoa</taxon>
        <taxon>Platyhelminthes</taxon>
        <taxon>Monogenea</taxon>
        <taxon>Polyopisthocotylea</taxon>
        <taxon>Polystomatidea</taxon>
        <taxon>Polystomatidae</taxon>
        <taxon>Protopolystoma</taxon>
    </lineage>
</organism>
<evidence type="ECO:0000313" key="1">
    <source>
        <dbReference type="EMBL" id="VEL23442.1"/>
    </source>
</evidence>
<evidence type="ECO:0000313" key="2">
    <source>
        <dbReference type="Proteomes" id="UP000784294"/>
    </source>
</evidence>
<dbReference type="Proteomes" id="UP000784294">
    <property type="component" value="Unassembled WGS sequence"/>
</dbReference>
<sequence>MPEQLYGDGDGTVNLRSLHICRKWPRVKEIILPHAEHLLIVRDARFISAVKEIIGWRPLNLVNNKSLRRSRKSVIQQRHLRVHYMRRRFVGLI</sequence>
<protein>
    <submittedName>
        <fullName evidence="1">Uncharacterized protein</fullName>
    </submittedName>
</protein>
<comment type="caution">
    <text evidence="1">The sequence shown here is derived from an EMBL/GenBank/DDBJ whole genome shotgun (WGS) entry which is preliminary data.</text>
</comment>
<dbReference type="Gene3D" id="3.40.50.1820">
    <property type="entry name" value="alpha/beta hydrolase"/>
    <property type="match status" value="1"/>
</dbReference>
<dbReference type="InterPro" id="IPR029058">
    <property type="entry name" value="AB_hydrolase_fold"/>
</dbReference>
<accession>A0A3S5ALZ5</accession>
<name>A0A3S5ALZ5_9PLAT</name>
<proteinExistence type="predicted"/>
<reference evidence="1" key="1">
    <citation type="submission" date="2018-11" db="EMBL/GenBank/DDBJ databases">
        <authorList>
            <consortium name="Pathogen Informatics"/>
        </authorList>
    </citation>
    <scope>NUCLEOTIDE SEQUENCE</scope>
</reference>
<dbReference type="EMBL" id="CAAALY010061940">
    <property type="protein sequence ID" value="VEL23442.1"/>
    <property type="molecule type" value="Genomic_DNA"/>
</dbReference>